<dbReference type="Gene3D" id="3.20.20.20">
    <property type="entry name" value="Dihydropteroate synthase-like"/>
    <property type="match status" value="1"/>
</dbReference>
<dbReference type="InterPro" id="IPR000489">
    <property type="entry name" value="Pterin-binding_dom"/>
</dbReference>
<dbReference type="InterPro" id="IPR005236">
    <property type="entry name" value="Dihydropt_synth"/>
</dbReference>
<proteinExistence type="predicted"/>
<dbReference type="EMBL" id="RXIF01000012">
    <property type="protein sequence ID" value="RZN63840.1"/>
    <property type="molecule type" value="Genomic_DNA"/>
</dbReference>
<gene>
    <name evidence="2" type="ORF">EF806_06290</name>
</gene>
<dbReference type="InterPro" id="IPR025595">
    <property type="entry name" value="PterinBD-DUF4346"/>
</dbReference>
<dbReference type="AlphaFoldDB" id="A0A520KQJ6"/>
<dbReference type="Proteomes" id="UP000317158">
    <property type="component" value="Unassembled WGS sequence"/>
</dbReference>
<reference evidence="2 3" key="1">
    <citation type="journal article" date="2019" name="Nat. Microbiol.">
        <title>Wide diversity of methane and short-chain alkane metabolisms in uncultured archaea.</title>
        <authorList>
            <person name="Borrel G."/>
            <person name="Adam P.S."/>
            <person name="McKay L.J."/>
            <person name="Chen L.X."/>
            <person name="Sierra-Garcia I.N."/>
            <person name="Sieber C.M."/>
            <person name="Letourneur Q."/>
            <person name="Ghozlane A."/>
            <person name="Andersen G.L."/>
            <person name="Li W.J."/>
            <person name="Hallam S.J."/>
            <person name="Muyzer G."/>
            <person name="de Oliveira V.M."/>
            <person name="Inskeep W.P."/>
            <person name="Banfield J.F."/>
            <person name="Gribaldo S."/>
        </authorList>
    </citation>
    <scope>NUCLEOTIDE SEQUENCE [LARGE SCALE GENOMIC DNA]</scope>
    <source>
        <strain evidence="2">NM1a</strain>
    </source>
</reference>
<sequence length="518" mass="58616">MVFDCYILPNIFIIYKLHVLRCMRILIITGKKSERIVKEIVEECAKDYADVLVCNRNIAAFITPTILKKTLKEQDIDLKLYGLILIPGLITADFTKLEDEIKVPIRLGPKNAYDLRYILPEANKIKFSSKIPACELLSHLKVENAKKDVIRLEKDADYLFKLKGLKLGKSSRMKVLSEIVDADKYDTDDLVQKIKYYLSEGTDMIDLGISLDADIDDVEKILDTISGFKVPFSIDTSIPEFLVLGSNKADMLLSANKDVLDRIGKKLADTDSAVVIIPDDDKLDDNIDLAKSIGIKKIIADPVLDPINMGLFKSLIRYREINLRYKEIPLFFGIGNVSELIDTDSTGANAILAGIGAELGVSILFTPEYSRKCFGSIYELKKISEMMFLAKNRKMPPKDLGIDLILFKEKRIREFIADISDNIIIAKENKTWHIDPLGGFSIRLKDGKIYATHKDATIVGKTAKSVLDTIISEKMVSLKEHVAYLGRELMKAEICLKMCRSYIQDEEFRYVYPFLNEV</sequence>
<evidence type="ECO:0000259" key="1">
    <source>
        <dbReference type="PROSITE" id="PS50972"/>
    </source>
</evidence>
<dbReference type="PROSITE" id="PS50972">
    <property type="entry name" value="PTERIN_BINDING"/>
    <property type="match status" value="1"/>
</dbReference>
<evidence type="ECO:0000313" key="3">
    <source>
        <dbReference type="Proteomes" id="UP000317158"/>
    </source>
</evidence>
<organism evidence="2 3">
    <name type="scientific">Methanoliparum thermophilum</name>
    <dbReference type="NCBI Taxonomy" id="2491083"/>
    <lineage>
        <taxon>Archaea</taxon>
        <taxon>Methanobacteriati</taxon>
        <taxon>Methanobacteriota</taxon>
        <taxon>Candidatus Methanoliparia</taxon>
        <taxon>Candidatus Methanoliparales</taxon>
        <taxon>Candidatus Methanoliparaceae</taxon>
        <taxon>Candidatus Methanoliparum</taxon>
    </lineage>
</organism>
<comment type="caution">
    <text evidence="2">The sequence shown here is derived from an EMBL/GenBank/DDBJ whole genome shotgun (WGS) entry which is preliminary data.</text>
</comment>
<dbReference type="GO" id="GO:0042558">
    <property type="term" value="P:pteridine-containing compound metabolic process"/>
    <property type="evidence" value="ECO:0007669"/>
    <property type="project" value="InterPro"/>
</dbReference>
<accession>A0A520KQJ6</accession>
<name>A0A520KQJ6_METT2</name>
<dbReference type="SUPFAM" id="SSF51717">
    <property type="entry name" value="Dihydropteroate synthetase-like"/>
    <property type="match status" value="1"/>
</dbReference>
<protein>
    <submittedName>
        <fullName evidence="2">Dihydropteroate synthase-like protein</fullName>
    </submittedName>
</protein>
<dbReference type="NCBIfam" id="TIGR00284">
    <property type="entry name" value="dihydropteroate synthase-like protein"/>
    <property type="match status" value="1"/>
</dbReference>
<dbReference type="Pfam" id="PF14251">
    <property type="entry name" value="PterinBD-DUF4346"/>
    <property type="match status" value="1"/>
</dbReference>
<feature type="domain" description="Pterin-binding" evidence="1">
    <location>
        <begin position="160"/>
        <end position="388"/>
    </location>
</feature>
<dbReference type="InterPro" id="IPR011005">
    <property type="entry name" value="Dihydropteroate_synth-like_sf"/>
</dbReference>
<evidence type="ECO:0000313" key="2">
    <source>
        <dbReference type="EMBL" id="RZN63840.1"/>
    </source>
</evidence>